<name>A0A2N1PV40_9BACT</name>
<organism evidence="1 2">
    <name type="scientific">Candidatus Wallbacteria bacterium HGW-Wallbacteria-1</name>
    <dbReference type="NCBI Taxonomy" id="2013854"/>
    <lineage>
        <taxon>Bacteria</taxon>
        <taxon>Candidatus Walliibacteriota</taxon>
    </lineage>
</organism>
<dbReference type="AlphaFoldDB" id="A0A2N1PV40"/>
<accession>A0A2N1PV40</accession>
<reference evidence="1 2" key="1">
    <citation type="journal article" date="2017" name="ISME J.">
        <title>Potential for microbial H2 and metal transformations associated with novel bacteria and archaea in deep terrestrial subsurface sediments.</title>
        <authorList>
            <person name="Hernsdorf A.W."/>
            <person name="Amano Y."/>
            <person name="Miyakawa K."/>
            <person name="Ise K."/>
            <person name="Suzuki Y."/>
            <person name="Anantharaman K."/>
            <person name="Probst A."/>
            <person name="Burstein D."/>
            <person name="Thomas B.C."/>
            <person name="Banfield J.F."/>
        </authorList>
    </citation>
    <scope>NUCLEOTIDE SEQUENCE [LARGE SCALE GENOMIC DNA]</scope>
    <source>
        <strain evidence="1">HGW-Wallbacteria-1</strain>
    </source>
</reference>
<evidence type="ECO:0000313" key="2">
    <source>
        <dbReference type="Proteomes" id="UP000233256"/>
    </source>
</evidence>
<proteinExistence type="predicted"/>
<gene>
    <name evidence="1" type="ORF">CVV64_02015</name>
</gene>
<sequence>MTMATSTCPKTDEIATFLEDGAEMQVAVDISIKNIKTITIRNSEFSFTAFLAIDLPFETHIRFKFTSPEK</sequence>
<evidence type="ECO:0000313" key="1">
    <source>
        <dbReference type="EMBL" id="PKK92210.1"/>
    </source>
</evidence>
<dbReference type="EMBL" id="PGXC01000001">
    <property type="protein sequence ID" value="PKK92210.1"/>
    <property type="molecule type" value="Genomic_DNA"/>
</dbReference>
<protein>
    <submittedName>
        <fullName evidence="1">Uncharacterized protein</fullName>
    </submittedName>
</protein>
<comment type="caution">
    <text evidence="1">The sequence shown here is derived from an EMBL/GenBank/DDBJ whole genome shotgun (WGS) entry which is preliminary data.</text>
</comment>
<dbReference type="Proteomes" id="UP000233256">
    <property type="component" value="Unassembled WGS sequence"/>
</dbReference>